<reference evidence="2 3" key="1">
    <citation type="submission" date="2022-07" db="EMBL/GenBank/DDBJ databases">
        <title>Mucilaginibacter sp. JC4.</title>
        <authorList>
            <person name="Le V."/>
            <person name="Ko S.-R."/>
            <person name="Ahn C.-Y."/>
            <person name="Oh H.-M."/>
        </authorList>
    </citation>
    <scope>NUCLEOTIDE SEQUENCE [LARGE SCALE GENOMIC DNA]</scope>
    <source>
        <strain evidence="2 3">JC4</strain>
    </source>
</reference>
<evidence type="ECO:0000313" key="3">
    <source>
        <dbReference type="Proteomes" id="UP001204376"/>
    </source>
</evidence>
<dbReference type="Pfam" id="PF18406">
    <property type="entry name" value="DUF1281_C"/>
    <property type="match status" value="1"/>
</dbReference>
<dbReference type="EMBL" id="JANHOH010000001">
    <property type="protein sequence ID" value="MCQ6957668.1"/>
    <property type="molecule type" value="Genomic_DNA"/>
</dbReference>
<dbReference type="Proteomes" id="UP001204376">
    <property type="component" value="Unassembled WGS sequence"/>
</dbReference>
<evidence type="ECO:0000313" key="2">
    <source>
        <dbReference type="EMBL" id="MCQ6957668.1"/>
    </source>
</evidence>
<proteinExistence type="predicted"/>
<sequence length="164" mass="19516">MANYCSNSVVFSANETTLEKIRALFEEIELKQHEHGRYYLPDFIKKEGGYMRDIIVNKSRISFETRWVPNTETLMEIADFYQADFTSRYNEIAMGIYGETRYDRNSLIMVTLDSEDFRAIRYDKQKNGYPCGEQVFEYEGDLLDYMLDQKILINQVNRYTVQRD</sequence>
<protein>
    <recommendedName>
        <fullName evidence="1">YubB ferredoxin-like domain-containing protein</fullName>
    </recommendedName>
</protein>
<comment type="caution">
    <text evidence="2">The sequence shown here is derived from an EMBL/GenBank/DDBJ whole genome shotgun (WGS) entry which is preliminary data.</text>
</comment>
<dbReference type="InterPro" id="IPR041329">
    <property type="entry name" value="YubB_C"/>
</dbReference>
<feature type="domain" description="YubB ferredoxin-like" evidence="1">
    <location>
        <begin position="57"/>
        <end position="122"/>
    </location>
</feature>
<organism evidence="2 3">
    <name type="scientific">Mucilaginibacter aquariorum</name>
    <dbReference type="NCBI Taxonomy" id="2967225"/>
    <lineage>
        <taxon>Bacteria</taxon>
        <taxon>Pseudomonadati</taxon>
        <taxon>Bacteroidota</taxon>
        <taxon>Sphingobacteriia</taxon>
        <taxon>Sphingobacteriales</taxon>
        <taxon>Sphingobacteriaceae</taxon>
        <taxon>Mucilaginibacter</taxon>
    </lineage>
</organism>
<gene>
    <name evidence="2" type="ORF">NPE20_06860</name>
</gene>
<name>A0ABT1T107_9SPHI</name>
<evidence type="ECO:0000259" key="1">
    <source>
        <dbReference type="Pfam" id="PF18406"/>
    </source>
</evidence>
<dbReference type="RefSeq" id="WP_256537865.1">
    <property type="nucleotide sequence ID" value="NZ_JANHOH010000001.1"/>
</dbReference>
<accession>A0ABT1T107</accession>
<keyword evidence="3" id="KW-1185">Reference proteome</keyword>